<feature type="region of interest" description="Disordered" evidence="1">
    <location>
        <begin position="195"/>
        <end position="275"/>
    </location>
</feature>
<dbReference type="Proteomes" id="UP000275078">
    <property type="component" value="Unassembled WGS sequence"/>
</dbReference>
<evidence type="ECO:0000256" key="1">
    <source>
        <dbReference type="SAM" id="MobiDB-lite"/>
    </source>
</evidence>
<keyword evidence="3" id="KW-1185">Reference proteome</keyword>
<feature type="compositionally biased region" description="Pro residues" evidence="1">
    <location>
        <begin position="196"/>
        <end position="209"/>
    </location>
</feature>
<dbReference type="AlphaFoldDB" id="A0A3N4HNN1"/>
<evidence type="ECO:0000313" key="3">
    <source>
        <dbReference type="Proteomes" id="UP000275078"/>
    </source>
</evidence>
<feature type="region of interest" description="Disordered" evidence="1">
    <location>
        <begin position="113"/>
        <end position="144"/>
    </location>
</feature>
<reference evidence="2 3" key="1">
    <citation type="journal article" date="2018" name="Nat. Ecol. Evol.">
        <title>Pezizomycetes genomes reveal the molecular basis of ectomycorrhizal truffle lifestyle.</title>
        <authorList>
            <person name="Murat C."/>
            <person name="Payen T."/>
            <person name="Noel B."/>
            <person name="Kuo A."/>
            <person name="Morin E."/>
            <person name="Chen J."/>
            <person name="Kohler A."/>
            <person name="Krizsan K."/>
            <person name="Balestrini R."/>
            <person name="Da Silva C."/>
            <person name="Montanini B."/>
            <person name="Hainaut M."/>
            <person name="Levati E."/>
            <person name="Barry K.W."/>
            <person name="Belfiori B."/>
            <person name="Cichocki N."/>
            <person name="Clum A."/>
            <person name="Dockter R.B."/>
            <person name="Fauchery L."/>
            <person name="Guy J."/>
            <person name="Iotti M."/>
            <person name="Le Tacon F."/>
            <person name="Lindquist E.A."/>
            <person name="Lipzen A."/>
            <person name="Malagnac F."/>
            <person name="Mello A."/>
            <person name="Molinier V."/>
            <person name="Miyauchi S."/>
            <person name="Poulain J."/>
            <person name="Riccioni C."/>
            <person name="Rubini A."/>
            <person name="Sitrit Y."/>
            <person name="Splivallo R."/>
            <person name="Traeger S."/>
            <person name="Wang M."/>
            <person name="Zifcakova L."/>
            <person name="Wipf D."/>
            <person name="Zambonelli A."/>
            <person name="Paolocci F."/>
            <person name="Nowrousian M."/>
            <person name="Ottonello S."/>
            <person name="Baldrian P."/>
            <person name="Spatafora J.W."/>
            <person name="Henrissat B."/>
            <person name="Nagy L.G."/>
            <person name="Aury J.M."/>
            <person name="Wincker P."/>
            <person name="Grigoriev I.V."/>
            <person name="Bonfante P."/>
            <person name="Martin F.M."/>
        </authorList>
    </citation>
    <scope>NUCLEOTIDE SEQUENCE [LARGE SCALE GENOMIC DNA]</scope>
    <source>
        <strain evidence="2 3">RN42</strain>
    </source>
</reference>
<feature type="compositionally biased region" description="Polar residues" evidence="1">
    <location>
        <begin position="227"/>
        <end position="238"/>
    </location>
</feature>
<proteinExistence type="predicted"/>
<sequence>MPFQYPSPIRGSVQAPACQLEPSYASLQPAREGPNLSRYYYTDPNSKDFPPALFQGPSQNHNSLPEPLMVSTAQHAVHMALFGRHSLSTPQQPAAIGGARQAVHSMLYSQSKARAGSVQSRSPIRKTPTVKESSPVRKPLSPISTQIPQPAQFLLSSYNQPRRILVSRHLAQLSENVALHSVLFEQLALRVTKPATVPPVSPDPPPPVKPSDASEPKLKPPYAHAQAQASRSTPSGTSFGMGLLAGITSSTTVPTPIHADRTATDPSSSRHLTQE</sequence>
<organism evidence="2 3">
    <name type="scientific">Ascobolus immersus RN42</name>
    <dbReference type="NCBI Taxonomy" id="1160509"/>
    <lineage>
        <taxon>Eukaryota</taxon>
        <taxon>Fungi</taxon>
        <taxon>Dikarya</taxon>
        <taxon>Ascomycota</taxon>
        <taxon>Pezizomycotina</taxon>
        <taxon>Pezizomycetes</taxon>
        <taxon>Pezizales</taxon>
        <taxon>Ascobolaceae</taxon>
        <taxon>Ascobolus</taxon>
    </lineage>
</organism>
<feature type="compositionally biased region" description="Polar residues" evidence="1">
    <location>
        <begin position="264"/>
        <end position="275"/>
    </location>
</feature>
<protein>
    <submittedName>
        <fullName evidence="2">Uncharacterized protein</fullName>
    </submittedName>
</protein>
<name>A0A3N4HNN1_ASCIM</name>
<evidence type="ECO:0000313" key="2">
    <source>
        <dbReference type="EMBL" id="RPA73420.1"/>
    </source>
</evidence>
<accession>A0A3N4HNN1</accession>
<gene>
    <name evidence="2" type="ORF">BJ508DRAFT_50055</name>
</gene>
<feature type="compositionally biased region" description="Polar residues" evidence="1">
    <location>
        <begin position="113"/>
        <end position="122"/>
    </location>
</feature>
<dbReference type="EMBL" id="ML119822">
    <property type="protein sequence ID" value="RPA73420.1"/>
    <property type="molecule type" value="Genomic_DNA"/>
</dbReference>